<sequence>MPTNAPDASAEIATMEALLERQSADWRAHGGLDYAHRRDLLRGLDDQLTRRQDELTAAMSRDFGHRHPRESEIYELYPLRAELRYVLRRLKGWMRPRHAAMRWPFLPSTGWVAPRPLGVVGVIGAWNYPLLLTLLPVISAIAAGNRVIVKPPRLAPHSMALLAEIVATLAAPEILSLVQPSPAVDAAFPGLPFNHLIFSGSTRAGRSVARMAARNLTPVTLSLSGKSPAIVAPGCDLAKAARAIMAGKLVNAGQTCIAPDYCLVPKGDLAAFVAAAQAAVAELYPHGAQDPGYTHVPEASLRTRLTALVEDAMAKGAQGWHSFPLPTPHTGAAPFPPTLLWPAQPGMTCMDEEVFGPVLPILPYEHLTEAVNFVCNHPAPLALYWFDADLLRARRETARIPAGSVGINAALFQAAQPALPFGGVGESGIGQYRGRYGFERLSHMQGAYRQASRATRWVQPPYGTWTRWLMAQLLRRG</sequence>
<dbReference type="InterPro" id="IPR016161">
    <property type="entry name" value="Ald_DH/histidinol_DH"/>
</dbReference>
<dbReference type="Proteomes" id="UP000553706">
    <property type="component" value="Unassembled WGS sequence"/>
</dbReference>
<dbReference type="Pfam" id="PF00171">
    <property type="entry name" value="Aldedh"/>
    <property type="match status" value="1"/>
</dbReference>
<comment type="caution">
    <text evidence="6">The sequence shown here is derived from an EMBL/GenBank/DDBJ whole genome shotgun (WGS) entry which is preliminary data.</text>
</comment>
<evidence type="ECO:0000256" key="3">
    <source>
        <dbReference type="ARBA" id="ARBA00023027"/>
    </source>
</evidence>
<organism evidence="6 7">
    <name type="scientific">Acidocella aromatica</name>
    <dbReference type="NCBI Taxonomy" id="1303579"/>
    <lineage>
        <taxon>Bacteria</taxon>
        <taxon>Pseudomonadati</taxon>
        <taxon>Pseudomonadota</taxon>
        <taxon>Alphaproteobacteria</taxon>
        <taxon>Acetobacterales</taxon>
        <taxon>Acidocellaceae</taxon>
        <taxon>Acidocella</taxon>
    </lineage>
</organism>
<evidence type="ECO:0000259" key="5">
    <source>
        <dbReference type="Pfam" id="PF00171"/>
    </source>
</evidence>
<proteinExistence type="inferred from homology"/>
<dbReference type="PANTHER" id="PTHR43570:SF20">
    <property type="entry name" value="ALDEHYDE DEHYDROGENASE ALDX-RELATED"/>
    <property type="match status" value="1"/>
</dbReference>
<dbReference type="GO" id="GO:0006081">
    <property type="term" value="P:aldehyde metabolic process"/>
    <property type="evidence" value="ECO:0007669"/>
    <property type="project" value="InterPro"/>
</dbReference>
<dbReference type="PROSITE" id="PS00070">
    <property type="entry name" value="ALDEHYDE_DEHYDR_CYS"/>
    <property type="match status" value="1"/>
</dbReference>
<dbReference type="GO" id="GO:0004029">
    <property type="term" value="F:aldehyde dehydrogenase (NAD+) activity"/>
    <property type="evidence" value="ECO:0007669"/>
    <property type="project" value="TreeGrafter"/>
</dbReference>
<dbReference type="InterPro" id="IPR016162">
    <property type="entry name" value="Ald_DH_N"/>
</dbReference>
<reference evidence="6 7" key="1">
    <citation type="submission" date="2020-08" db="EMBL/GenBank/DDBJ databases">
        <title>Genomic Encyclopedia of Type Strains, Phase IV (KMG-IV): sequencing the most valuable type-strain genomes for metagenomic binning, comparative biology and taxonomic classification.</title>
        <authorList>
            <person name="Goeker M."/>
        </authorList>
    </citation>
    <scope>NUCLEOTIDE SEQUENCE [LARGE SCALE GENOMIC DNA]</scope>
    <source>
        <strain evidence="6 7">DSM 27026</strain>
    </source>
</reference>
<evidence type="ECO:0000313" key="6">
    <source>
        <dbReference type="EMBL" id="MBB5373391.1"/>
    </source>
</evidence>
<keyword evidence="2 4" id="KW-0560">Oxidoreductase</keyword>
<dbReference type="Gene3D" id="3.40.605.10">
    <property type="entry name" value="Aldehyde Dehydrogenase, Chain A, domain 1"/>
    <property type="match status" value="1"/>
</dbReference>
<evidence type="ECO:0000256" key="4">
    <source>
        <dbReference type="PIRNR" id="PIRNR036492"/>
    </source>
</evidence>
<accession>A0A840VP86</accession>
<dbReference type="InterPro" id="IPR016160">
    <property type="entry name" value="Ald_DH_CS_CYS"/>
</dbReference>
<evidence type="ECO:0000256" key="2">
    <source>
        <dbReference type="ARBA" id="ARBA00023002"/>
    </source>
</evidence>
<dbReference type="RefSeq" id="WP_221246694.1">
    <property type="nucleotide sequence ID" value="NZ_JACHFJ010000006.1"/>
</dbReference>
<dbReference type="PIRSF" id="PIRSF036492">
    <property type="entry name" value="ALDH"/>
    <property type="match status" value="1"/>
</dbReference>
<comment type="similarity">
    <text evidence="1 4">Belongs to the aldehyde dehydrogenase family.</text>
</comment>
<dbReference type="InterPro" id="IPR015590">
    <property type="entry name" value="Aldehyde_DH_dom"/>
</dbReference>
<dbReference type="InterPro" id="IPR016163">
    <property type="entry name" value="Ald_DH_C"/>
</dbReference>
<dbReference type="EMBL" id="JACHFJ010000006">
    <property type="protein sequence ID" value="MBB5373391.1"/>
    <property type="molecule type" value="Genomic_DNA"/>
</dbReference>
<name>A0A840VP86_9PROT</name>
<feature type="domain" description="Aldehyde dehydrogenase" evidence="5">
    <location>
        <begin position="28"/>
        <end position="444"/>
    </location>
</feature>
<keyword evidence="3" id="KW-0520">NAD</keyword>
<gene>
    <name evidence="6" type="ORF">HNP71_001651</name>
</gene>
<dbReference type="AlphaFoldDB" id="A0A840VP86"/>
<dbReference type="Gene3D" id="3.40.309.10">
    <property type="entry name" value="Aldehyde Dehydrogenase, Chain A, domain 2"/>
    <property type="match status" value="1"/>
</dbReference>
<dbReference type="SUPFAM" id="SSF53720">
    <property type="entry name" value="ALDH-like"/>
    <property type="match status" value="1"/>
</dbReference>
<dbReference type="InterPro" id="IPR012394">
    <property type="entry name" value="Aldehyde_DH_NAD(P)"/>
</dbReference>
<protein>
    <recommendedName>
        <fullName evidence="4">Aldehyde dehydrogenase</fullName>
    </recommendedName>
</protein>
<dbReference type="PANTHER" id="PTHR43570">
    <property type="entry name" value="ALDEHYDE DEHYDROGENASE"/>
    <property type="match status" value="1"/>
</dbReference>
<evidence type="ECO:0000313" key="7">
    <source>
        <dbReference type="Proteomes" id="UP000553706"/>
    </source>
</evidence>
<dbReference type="GO" id="GO:0005737">
    <property type="term" value="C:cytoplasm"/>
    <property type="evidence" value="ECO:0007669"/>
    <property type="project" value="TreeGrafter"/>
</dbReference>
<keyword evidence="7" id="KW-1185">Reference proteome</keyword>
<evidence type="ECO:0000256" key="1">
    <source>
        <dbReference type="ARBA" id="ARBA00009986"/>
    </source>
</evidence>